<sequence length="8" mass="1154">MTEWRRYI</sequence>
<accession>A0A0A9BG17</accession>
<organism evidence="1">
    <name type="scientific">Arundo donax</name>
    <name type="common">Giant reed</name>
    <name type="synonym">Donax arundinaceus</name>
    <dbReference type="NCBI Taxonomy" id="35708"/>
    <lineage>
        <taxon>Eukaryota</taxon>
        <taxon>Viridiplantae</taxon>
        <taxon>Streptophyta</taxon>
        <taxon>Embryophyta</taxon>
        <taxon>Tracheophyta</taxon>
        <taxon>Spermatophyta</taxon>
        <taxon>Magnoliopsida</taxon>
        <taxon>Liliopsida</taxon>
        <taxon>Poales</taxon>
        <taxon>Poaceae</taxon>
        <taxon>PACMAD clade</taxon>
        <taxon>Arundinoideae</taxon>
        <taxon>Arundineae</taxon>
        <taxon>Arundo</taxon>
    </lineage>
</organism>
<dbReference type="EMBL" id="GBRH01237750">
    <property type="protein sequence ID" value="JAD60145.1"/>
    <property type="molecule type" value="Transcribed_RNA"/>
</dbReference>
<reference evidence="1" key="1">
    <citation type="submission" date="2014-09" db="EMBL/GenBank/DDBJ databases">
        <authorList>
            <person name="Magalhaes I.L.F."/>
            <person name="Oliveira U."/>
            <person name="Santos F.R."/>
            <person name="Vidigal T.H.D.A."/>
            <person name="Brescovit A.D."/>
            <person name="Santos A.J."/>
        </authorList>
    </citation>
    <scope>NUCLEOTIDE SEQUENCE</scope>
    <source>
        <tissue evidence="1">Shoot tissue taken approximately 20 cm above the soil surface</tissue>
    </source>
</reference>
<proteinExistence type="predicted"/>
<name>A0A0A9BG17_ARUDO</name>
<reference evidence="1" key="2">
    <citation type="journal article" date="2015" name="Data Brief">
        <title>Shoot transcriptome of the giant reed, Arundo donax.</title>
        <authorList>
            <person name="Barrero R.A."/>
            <person name="Guerrero F.D."/>
            <person name="Moolhuijzen P."/>
            <person name="Goolsby J.A."/>
            <person name="Tidwell J."/>
            <person name="Bellgard S.E."/>
            <person name="Bellgard M.I."/>
        </authorList>
    </citation>
    <scope>NUCLEOTIDE SEQUENCE</scope>
    <source>
        <tissue evidence="1">Shoot tissue taken approximately 20 cm above the soil surface</tissue>
    </source>
</reference>
<evidence type="ECO:0000313" key="1">
    <source>
        <dbReference type="EMBL" id="JAD60145.1"/>
    </source>
</evidence>
<protein>
    <submittedName>
        <fullName evidence="1">Uncharacterized protein</fullName>
    </submittedName>
</protein>